<evidence type="ECO:0000313" key="4">
    <source>
        <dbReference type="EMBL" id="TKZ26814.1"/>
    </source>
</evidence>
<keyword evidence="1" id="KW-0328">Glycosyltransferase</keyword>
<accession>A0ABY2TME1</accession>
<proteinExistence type="predicted"/>
<dbReference type="EMBL" id="SJDU01000538">
    <property type="protein sequence ID" value="TKZ26814.1"/>
    <property type="molecule type" value="Genomic_DNA"/>
</dbReference>
<organism evidence="4 5">
    <name type="scientific">Brachyspira catarrhinii</name>
    <dbReference type="NCBI Taxonomy" id="2528966"/>
    <lineage>
        <taxon>Bacteria</taxon>
        <taxon>Pseudomonadati</taxon>
        <taxon>Spirochaetota</taxon>
        <taxon>Spirochaetia</taxon>
        <taxon>Brachyspirales</taxon>
        <taxon>Brachyspiraceae</taxon>
        <taxon>Brachyspira</taxon>
    </lineage>
</organism>
<dbReference type="InterPro" id="IPR002495">
    <property type="entry name" value="Glyco_trans_8"/>
</dbReference>
<dbReference type="InterPro" id="IPR029044">
    <property type="entry name" value="Nucleotide-diphossugar_trans"/>
</dbReference>
<dbReference type="InterPro" id="IPR050748">
    <property type="entry name" value="Glycosyltrans_8_dom-fam"/>
</dbReference>
<keyword evidence="2" id="KW-0808">Transferase</keyword>
<dbReference type="Pfam" id="PF01501">
    <property type="entry name" value="Glyco_transf_8"/>
    <property type="match status" value="1"/>
</dbReference>
<name>A0ABY2TME1_9SPIR</name>
<evidence type="ECO:0000256" key="2">
    <source>
        <dbReference type="ARBA" id="ARBA00022679"/>
    </source>
</evidence>
<evidence type="ECO:0000256" key="1">
    <source>
        <dbReference type="ARBA" id="ARBA00022676"/>
    </source>
</evidence>
<evidence type="ECO:0008006" key="6">
    <source>
        <dbReference type="Google" id="ProtNLM"/>
    </source>
</evidence>
<dbReference type="PANTHER" id="PTHR13778:SF47">
    <property type="entry name" value="LIPOPOLYSACCHARIDE 1,3-GALACTOSYLTRANSFERASE"/>
    <property type="match status" value="1"/>
</dbReference>
<reference evidence="4 5" key="1">
    <citation type="journal article" date="2019" name="Anaerobe">
        <title>Brachyspira catarrhinii sp. nov., an anaerobic intestinal spirochaete isolated from vervet monkeys may have been misidentified as Brachyspira aalborgi in previous studies.</title>
        <authorList>
            <person name="Phillips N.D."/>
            <person name="La T."/>
            <person name="Hampson D.J."/>
        </authorList>
    </citation>
    <scope>NUCLEOTIDE SEQUENCE [LARGE SCALE GENOMIC DNA]</scope>
    <source>
        <strain evidence="4 5">Z12</strain>
    </source>
</reference>
<dbReference type="SUPFAM" id="SSF53448">
    <property type="entry name" value="Nucleotide-diphospho-sugar transferases"/>
    <property type="match status" value="1"/>
</dbReference>
<dbReference type="PANTHER" id="PTHR13778">
    <property type="entry name" value="GLYCOSYLTRANSFERASE 8 DOMAIN-CONTAINING PROTEIN"/>
    <property type="match status" value="1"/>
</dbReference>
<evidence type="ECO:0000256" key="3">
    <source>
        <dbReference type="ARBA" id="ARBA00022723"/>
    </source>
</evidence>
<protein>
    <recommendedName>
        <fullName evidence="6">Glycosyltransferase family 8 protein</fullName>
    </recommendedName>
</protein>
<gene>
    <name evidence="4" type="ORF">EZH24_12135</name>
</gene>
<keyword evidence="3" id="KW-0479">Metal-binding</keyword>
<keyword evidence="5" id="KW-1185">Reference proteome</keyword>
<sequence>MDICLISNNNYINYVSSLIVSILKNSSIDDKFSFHIIESDITDYNKKKIIELKNIKDFQIYFYKPEKYINKAKELSTRKYNKYWHYTLFIKLFIPLILKDLDNVLFLDSDQIVLSRLSKFYEYDISDSYLLAVRLLEYNLSWINSNLENIMNSLGANKNDYINGGILLFNIKYLYTNMTFEELENKIDYTINYFEKIGIGLTEELVFLSIFRNKISYINCNVVYGTDINNNSPKLIKAIELLESNNKDEINIIHFSAKNIKPLSNYTNIDYYYNIFWEYFILTPFFKENTMKYMNLFGNNISKSDITKLKSNFTEIINHIIWWIPIKKIRVYIRSSIINKIYDIN</sequence>
<evidence type="ECO:0000313" key="5">
    <source>
        <dbReference type="Proteomes" id="UP000310168"/>
    </source>
</evidence>
<dbReference type="Gene3D" id="3.90.550.10">
    <property type="entry name" value="Spore Coat Polysaccharide Biosynthesis Protein SpsA, Chain A"/>
    <property type="match status" value="1"/>
</dbReference>
<dbReference type="RefSeq" id="WP_137999326.1">
    <property type="nucleotide sequence ID" value="NZ_SJDU01000538.1"/>
</dbReference>
<dbReference type="Proteomes" id="UP000310168">
    <property type="component" value="Unassembled WGS sequence"/>
</dbReference>
<comment type="caution">
    <text evidence="4">The sequence shown here is derived from an EMBL/GenBank/DDBJ whole genome shotgun (WGS) entry which is preliminary data.</text>
</comment>